<dbReference type="InterPro" id="IPR004127">
    <property type="entry name" value="Prefoldin_subunit_alpha"/>
</dbReference>
<feature type="compositionally biased region" description="Basic and acidic residues" evidence="3">
    <location>
        <begin position="306"/>
        <end position="318"/>
    </location>
</feature>
<dbReference type="Proteomes" id="UP000013192">
    <property type="component" value="Chromosome VI"/>
</dbReference>
<feature type="coiled-coil region" evidence="2">
    <location>
        <begin position="92"/>
        <end position="119"/>
    </location>
</feature>
<feature type="compositionally biased region" description="Basic residues" evidence="3">
    <location>
        <begin position="611"/>
        <end position="628"/>
    </location>
</feature>
<feature type="domain" description="DUF3835" evidence="4">
    <location>
        <begin position="770"/>
        <end position="849"/>
    </location>
</feature>
<dbReference type="EMBL" id="CM001527">
    <property type="protein sequence ID" value="EIW10742.1"/>
    <property type="molecule type" value="Genomic_DNA"/>
</dbReference>
<dbReference type="GO" id="GO:1990114">
    <property type="term" value="P:RNA polymerase II core complex assembly"/>
    <property type="evidence" value="ECO:0007669"/>
    <property type="project" value="TreeGrafter"/>
</dbReference>
<protein>
    <submittedName>
        <fullName evidence="5">Bud27p</fullName>
    </submittedName>
</protein>
<evidence type="ECO:0000256" key="2">
    <source>
        <dbReference type="SAM" id="Coils"/>
    </source>
</evidence>
<keyword evidence="2" id="KW-0175">Coiled coil</keyword>
<dbReference type="GO" id="GO:1990115">
    <property type="term" value="P:RNA polymerase III assembly"/>
    <property type="evidence" value="ECO:0007669"/>
    <property type="project" value="TreeGrafter"/>
</dbReference>
<reference evidence="5" key="1">
    <citation type="submission" date="2012-03" db="EMBL/GenBank/DDBJ databases">
        <title>De novo sequencing, assembly and analysis of the genome of the laboratory strain Saccharomyces cerevisiae CEN.PK113-7D, a model for modern industrial biotechnology.</title>
        <authorList>
            <person name="Nijkamp J.F."/>
            <person name="van den Broek M.A."/>
            <person name="Datema E."/>
            <person name="de Kok S."/>
            <person name="Bosman L."/>
            <person name="Luttink M.A."/>
            <person name="Daran-Lapujade P."/>
            <person name="Vongsangnak W."/>
            <person name="Nielsen J."/>
            <person name="Heijne W.H.M."/>
            <person name="Klaassen P."/>
            <person name="Platt D."/>
            <person name="Paddon C.J."/>
            <person name="Koetter P."/>
            <person name="van Ham R.C."/>
            <person name="Reinders M.J.T."/>
            <person name="Pronk J.T."/>
            <person name="de Ridder D."/>
            <person name="Daran J.-M."/>
        </authorList>
    </citation>
    <scope>NUCLEOTIDE SEQUENCE</scope>
    <source>
        <strain evidence="5">CEN.PK113-7D</strain>
    </source>
</reference>
<organism evidence="5">
    <name type="scientific">Saccharomyces cerevisiae (strain CEN.PK113-7D)</name>
    <name type="common">Baker's yeast</name>
    <dbReference type="NCBI Taxonomy" id="889517"/>
    <lineage>
        <taxon>Eukaryota</taxon>
        <taxon>Fungi</taxon>
        <taxon>Dikarya</taxon>
        <taxon>Ascomycota</taxon>
        <taxon>Saccharomycotina</taxon>
        <taxon>Saccharomycetes</taxon>
        <taxon>Saccharomycetales</taxon>
        <taxon>Saccharomycetaceae</taxon>
        <taxon>Saccharomyces</taxon>
    </lineage>
</organism>
<dbReference type="Pfam" id="PF12927">
    <property type="entry name" value="DUF3835"/>
    <property type="match status" value="1"/>
</dbReference>
<feature type="compositionally biased region" description="Basic and acidic residues" evidence="3">
    <location>
        <begin position="169"/>
        <end position="197"/>
    </location>
</feature>
<dbReference type="Gene3D" id="1.10.287.370">
    <property type="match status" value="1"/>
</dbReference>
<feature type="compositionally biased region" description="Polar residues" evidence="3">
    <location>
        <begin position="152"/>
        <end position="168"/>
    </location>
</feature>
<dbReference type="GO" id="GO:0006457">
    <property type="term" value="P:protein folding"/>
    <property type="evidence" value="ECO:0007669"/>
    <property type="project" value="InterPro"/>
</dbReference>
<evidence type="ECO:0000313" key="5">
    <source>
        <dbReference type="EMBL" id="EIW10742.1"/>
    </source>
</evidence>
<feature type="compositionally biased region" description="Basic and acidic residues" evidence="3">
    <location>
        <begin position="660"/>
        <end position="669"/>
    </location>
</feature>
<name>N1P6P5_YEASC</name>
<dbReference type="GO" id="GO:1990113">
    <property type="term" value="P:RNA polymerase I assembly"/>
    <property type="evidence" value="ECO:0007669"/>
    <property type="project" value="TreeGrafter"/>
</dbReference>
<feature type="coiled-coil region" evidence="2">
    <location>
        <begin position="728"/>
        <end position="755"/>
    </location>
</feature>
<proteinExistence type="inferred from homology"/>
<feature type="region of interest" description="Disordered" evidence="3">
    <location>
        <begin position="152"/>
        <end position="197"/>
    </location>
</feature>
<feature type="region of interest" description="Disordered" evidence="3">
    <location>
        <begin position="299"/>
        <end position="344"/>
    </location>
</feature>
<dbReference type="GO" id="GO:0051082">
    <property type="term" value="F:unfolded protein binding"/>
    <property type="evidence" value="ECO:0007669"/>
    <property type="project" value="InterPro"/>
</dbReference>
<feature type="coiled-coil region" evidence="2">
    <location>
        <begin position="5"/>
        <end position="32"/>
    </location>
</feature>
<dbReference type="PANTHER" id="PTHR12674">
    <property type="entry name" value="PREFOLDIN SUBUNIT 5"/>
    <property type="match status" value="1"/>
</dbReference>
<dbReference type="FunFam" id="1.10.287.370:FF:000026">
    <property type="entry name" value="Bud site selection protein"/>
    <property type="match status" value="1"/>
</dbReference>
<dbReference type="GO" id="GO:0005737">
    <property type="term" value="C:cytoplasm"/>
    <property type="evidence" value="ECO:0007669"/>
    <property type="project" value="TreeGrafter"/>
</dbReference>
<dbReference type="PANTHER" id="PTHR12674:SF2">
    <property type="entry name" value="PREFOLDIN SUBUNIT 5"/>
    <property type="match status" value="1"/>
</dbReference>
<dbReference type="AlphaFoldDB" id="N1P6P5"/>
<dbReference type="InterPro" id="IPR024325">
    <property type="entry name" value="DUF3835"/>
</dbReference>
<dbReference type="InterPro" id="IPR011599">
    <property type="entry name" value="PFD_alpha_archaea"/>
</dbReference>
<dbReference type="InterPro" id="IPR009053">
    <property type="entry name" value="Prefoldin"/>
</dbReference>
<dbReference type="GO" id="GO:0016272">
    <property type="term" value="C:prefoldin complex"/>
    <property type="evidence" value="ECO:0007669"/>
    <property type="project" value="InterPro"/>
</dbReference>
<feature type="region of interest" description="Disordered" evidence="3">
    <location>
        <begin position="586"/>
        <end position="683"/>
    </location>
</feature>
<feature type="compositionally biased region" description="Basic residues" evidence="3">
    <location>
        <begin position="427"/>
        <end position="441"/>
    </location>
</feature>
<dbReference type="Pfam" id="PF02996">
    <property type="entry name" value="Prefoldin"/>
    <property type="match status" value="1"/>
</dbReference>
<feature type="compositionally biased region" description="Acidic residues" evidence="3">
    <location>
        <begin position="639"/>
        <end position="648"/>
    </location>
</feature>
<accession>N1P6P5</accession>
<dbReference type="HOGENOM" id="CLU_344512_0_0_1"/>
<evidence type="ECO:0000259" key="4">
    <source>
        <dbReference type="Pfam" id="PF12927"/>
    </source>
</evidence>
<dbReference type="OrthoDB" id="21413at2759"/>
<evidence type="ECO:0000256" key="3">
    <source>
        <dbReference type="SAM" id="MobiDB-lite"/>
    </source>
</evidence>
<sequence length="855" mass="97867">MDLLAASVESTLKNLQDKRNFLSEQREHYIDIRSRLVRFINDNDDGEEEGEGQGMVFGDIIISTSKIYLSLGYEYYVEKTKEEAITFVDDKLKLMEDAIEQFNLKIEEAKKTLDNLNHMEDGNGIEEDEANNDEDFLPSMEIREELDDEGNVISSSVTPTTKQPSQSNSKKEQTPAVGPKEKGLAKEKKSKSFEENLKGKLLKRNDEVKKKVQPSKVDTENVYTFADLVQQMDQQDELEDGYIETDEINYDYDAFENSNFKVNDNYEEDDEDEDEEEYLNHSIIPGFEAQSSFLQQIQRLRAQKQSQDHEREEGDVNKSLKPILKKSSFAENSDKKQKKKQVGFASSLEIHEVENLKEENKRQMQSFAVPMYETQESTGIANKMTSDEFDGDLFAKMLGVQEADEVHEKYKEELINQERLEGEASRSNRRTRVSRFRKDRASKKENTLSTFKQETTRSVENEVVEKEPVVGDIIEKEPVVGDVIEKEPAVTDIVEKEPAVNDIVEREPVVGDIVEKEPAVNDIVEREPVVGDIIEKEPAVNDIVEKEPAVTDIVEEEPVINDIVEKEPVINDIVEKEPVVGDIIEKEPAVNDIVEKEPEINSKSELETPFKKKKLKSLQKPRSSKSMKKKFDPKILENISDDDNDDDDGNKKLLSNKSKNNTDEQDKFPSKIQEVSRSMAKTGATVGSEPVRITNVDYHALGGNLDDMVKAYSLGLYDDDLEEDPGTIVEKLEDFKEYNKQVELLRDEIRDFQLENQPVTMEEEENDGNVMNDIIEHEFPESYTNDEDEVALHPDRLQEEVAIEYRRLKEATASKWQSSSPAAHTEGELEPIDKFGNPVKTSRFRSQRLHMDSKP</sequence>
<feature type="region of interest" description="Disordered" evidence="3">
    <location>
        <begin position="811"/>
        <end position="855"/>
    </location>
</feature>
<dbReference type="SUPFAM" id="SSF46579">
    <property type="entry name" value="Prefoldin"/>
    <property type="match status" value="1"/>
</dbReference>
<gene>
    <name evidence="5" type="ORF">CENPK1137D_3360</name>
</gene>
<feature type="region of interest" description="Disordered" evidence="3">
    <location>
        <begin position="421"/>
        <end position="458"/>
    </location>
</feature>
<comment type="similarity">
    <text evidence="1">Belongs to the prefoldin subunit alpha family.</text>
</comment>
<evidence type="ECO:0000256" key="1">
    <source>
        <dbReference type="ARBA" id="ARBA00010048"/>
    </source>
</evidence>
<feature type="compositionally biased region" description="Basic and acidic residues" evidence="3">
    <location>
        <begin position="586"/>
        <end position="610"/>
    </location>
</feature>